<protein>
    <recommendedName>
        <fullName evidence="3">Auxilin-like protein</fullName>
    </recommendedName>
</protein>
<gene>
    <name evidence="1" type="ORF">QVD17_36697</name>
</gene>
<accession>A0AAD8NII5</accession>
<dbReference type="Proteomes" id="UP001229421">
    <property type="component" value="Unassembled WGS sequence"/>
</dbReference>
<reference evidence="1" key="1">
    <citation type="journal article" date="2023" name="bioRxiv">
        <title>Improved chromosome-level genome assembly for marigold (Tagetes erecta).</title>
        <authorList>
            <person name="Jiang F."/>
            <person name="Yuan L."/>
            <person name="Wang S."/>
            <person name="Wang H."/>
            <person name="Xu D."/>
            <person name="Wang A."/>
            <person name="Fan W."/>
        </authorList>
    </citation>
    <scope>NUCLEOTIDE SEQUENCE</scope>
    <source>
        <strain evidence="1">WSJ</strain>
        <tissue evidence="1">Leaf</tissue>
    </source>
</reference>
<evidence type="ECO:0000313" key="2">
    <source>
        <dbReference type="Proteomes" id="UP001229421"/>
    </source>
</evidence>
<dbReference type="PANTHER" id="PTHR48462">
    <property type="entry name" value="PROTEIN, PUTATIVE-RELATED"/>
    <property type="match status" value="1"/>
</dbReference>
<dbReference type="AlphaFoldDB" id="A0AAD8NII5"/>
<sequence length="173" mass="18805">MINHQLNSKHDLVRDVLCDILKRAGISAKKEAPVNFLTDPLEGRSTLRPADILVFGWTGGKHACVDLTRVSPLVALKDNGFVARQAASKAESCKIAKHEKACLDNQHVFIPLAFDTFGFLATEAVNFLTTVQRVIHSNASTPKGQGYVFSRLGFAIQKGVAVQLVARLPATLL</sequence>
<evidence type="ECO:0000313" key="1">
    <source>
        <dbReference type="EMBL" id="KAK1410162.1"/>
    </source>
</evidence>
<dbReference type="EMBL" id="JAUHHV010000010">
    <property type="protein sequence ID" value="KAK1410162.1"/>
    <property type="molecule type" value="Genomic_DNA"/>
</dbReference>
<dbReference type="PANTHER" id="PTHR48462:SF1">
    <property type="entry name" value="PROTEIN, PUTATIVE-RELATED"/>
    <property type="match status" value="1"/>
</dbReference>
<organism evidence="1 2">
    <name type="scientific">Tagetes erecta</name>
    <name type="common">African marigold</name>
    <dbReference type="NCBI Taxonomy" id="13708"/>
    <lineage>
        <taxon>Eukaryota</taxon>
        <taxon>Viridiplantae</taxon>
        <taxon>Streptophyta</taxon>
        <taxon>Embryophyta</taxon>
        <taxon>Tracheophyta</taxon>
        <taxon>Spermatophyta</taxon>
        <taxon>Magnoliopsida</taxon>
        <taxon>eudicotyledons</taxon>
        <taxon>Gunneridae</taxon>
        <taxon>Pentapetalae</taxon>
        <taxon>asterids</taxon>
        <taxon>campanulids</taxon>
        <taxon>Asterales</taxon>
        <taxon>Asteraceae</taxon>
        <taxon>Asteroideae</taxon>
        <taxon>Heliantheae alliance</taxon>
        <taxon>Tageteae</taxon>
        <taxon>Tagetes</taxon>
    </lineage>
</organism>
<name>A0AAD8NII5_TARER</name>
<comment type="caution">
    <text evidence="1">The sequence shown here is derived from an EMBL/GenBank/DDBJ whole genome shotgun (WGS) entry which is preliminary data.</text>
</comment>
<proteinExistence type="predicted"/>
<evidence type="ECO:0008006" key="3">
    <source>
        <dbReference type="Google" id="ProtNLM"/>
    </source>
</evidence>
<keyword evidence="2" id="KW-1185">Reference proteome</keyword>